<dbReference type="AlphaFoldDB" id="A0A847TS73"/>
<dbReference type="Gene3D" id="1.10.8.60">
    <property type="match status" value="1"/>
</dbReference>
<dbReference type="CDD" id="cd08768">
    <property type="entry name" value="Cdc6_C"/>
    <property type="match status" value="1"/>
</dbReference>
<dbReference type="EMBL" id="WOWC01000001">
    <property type="protein sequence ID" value="NLV03875.1"/>
    <property type="molecule type" value="Genomic_DNA"/>
</dbReference>
<dbReference type="Pfam" id="PF13401">
    <property type="entry name" value="AAA_22"/>
    <property type="match status" value="1"/>
</dbReference>
<evidence type="ECO:0000259" key="7">
    <source>
        <dbReference type="SMART" id="SM01074"/>
    </source>
</evidence>
<evidence type="ECO:0000313" key="9">
    <source>
        <dbReference type="Proteomes" id="UP000619835"/>
    </source>
</evidence>
<protein>
    <submittedName>
        <fullName evidence="8">AAA family ATPase</fullName>
    </submittedName>
</protein>
<keyword evidence="2" id="KW-0235">DNA replication</keyword>
<comment type="caution">
    <text evidence="8">The sequence shown here is derived from an EMBL/GenBank/DDBJ whole genome shotgun (WGS) entry which is preliminary data.</text>
</comment>
<dbReference type="GO" id="GO:0006260">
    <property type="term" value="P:DNA replication"/>
    <property type="evidence" value="ECO:0007669"/>
    <property type="project" value="UniProtKB-KW"/>
</dbReference>
<evidence type="ECO:0000259" key="6">
    <source>
        <dbReference type="SMART" id="SM00382"/>
    </source>
</evidence>
<evidence type="ECO:0000256" key="5">
    <source>
        <dbReference type="SAM" id="MobiDB-lite"/>
    </source>
</evidence>
<comment type="similarity">
    <text evidence="1">Belongs to the CDC6/cdc18 family.</text>
</comment>
<reference evidence="8" key="1">
    <citation type="submission" date="2019-12" db="EMBL/GenBank/DDBJ databases">
        <title>Haloferax alexandrinus strain pws11.</title>
        <authorList>
            <person name="Verma D.K."/>
            <person name="Gopal K."/>
            <person name="Prasad E.S."/>
        </authorList>
    </citation>
    <scope>NUCLEOTIDE SEQUENCE</scope>
    <source>
        <strain evidence="8">Pws11</strain>
    </source>
</reference>
<organism evidence="8 9">
    <name type="scientific">Haloferax volcanii</name>
    <name type="common">Halobacterium volcanii</name>
    <dbReference type="NCBI Taxonomy" id="2246"/>
    <lineage>
        <taxon>Archaea</taxon>
        <taxon>Methanobacteriati</taxon>
        <taxon>Methanobacteriota</taxon>
        <taxon>Stenosarchaea group</taxon>
        <taxon>Halobacteria</taxon>
        <taxon>Halobacteriales</taxon>
        <taxon>Haloferacaceae</taxon>
        <taxon>Haloferax</taxon>
    </lineage>
</organism>
<feature type="compositionally biased region" description="Basic and acidic residues" evidence="5">
    <location>
        <begin position="1"/>
        <end position="10"/>
    </location>
</feature>
<feature type="domain" description="Cdc6 C-terminal" evidence="7">
    <location>
        <begin position="265"/>
        <end position="339"/>
    </location>
</feature>
<sequence>MELAKDETPLKQEYIPETAVNRDTETQQLRQAFTQLQNTHLHGPRGTGKTHLTKRTLEEVEAKVCYVSCIEYDTQYKALRKIYSELTGESIGTGHHTSELQRKIKERTGAVETIIVLDELDFLLLNDGDDLLYFLSRLETNGNLGLVLITANHQDLEEQVEPRTYSTLQPQRIGFEPYTGEQTYEILADRASKSLKPRTVHRAALTYIASSTQNTGYALTWFRTAVNNADDVVTEEIVKSIQEKAYQLYVENQLSPLSQHHKILYQAITELSQESGPVVNTGSIYNRYEIIADERGSTPLSGRRISDYLKQLEQLNLVSATYHYGGEKGKTREIRLASLQ</sequence>
<dbReference type="RefSeq" id="WP_006601346.1">
    <property type="nucleotide sequence ID" value="NZ_JAUDRO010000001.1"/>
</dbReference>
<dbReference type="PANTHER" id="PTHR10763">
    <property type="entry name" value="CELL DIVISION CONTROL PROTEIN 6-RELATED"/>
    <property type="match status" value="1"/>
</dbReference>
<dbReference type="Pfam" id="PF09079">
    <property type="entry name" value="WHD_Cdc6"/>
    <property type="match status" value="1"/>
</dbReference>
<evidence type="ECO:0000313" key="8">
    <source>
        <dbReference type="EMBL" id="NLV03875.1"/>
    </source>
</evidence>
<name>A0A847TS73_HALVO</name>
<feature type="region of interest" description="Disordered" evidence="5">
    <location>
        <begin position="1"/>
        <end position="23"/>
    </location>
</feature>
<dbReference type="InterPro" id="IPR036388">
    <property type="entry name" value="WH-like_DNA-bd_sf"/>
</dbReference>
<dbReference type="InterPro" id="IPR014277">
    <property type="entry name" value="Orc1/Cdc6_arc"/>
</dbReference>
<dbReference type="GO" id="GO:0005524">
    <property type="term" value="F:ATP binding"/>
    <property type="evidence" value="ECO:0007669"/>
    <property type="project" value="UniProtKB-KW"/>
</dbReference>
<gene>
    <name evidence="8" type="ORF">GOC85_15010</name>
</gene>
<dbReference type="InterPro" id="IPR027417">
    <property type="entry name" value="P-loop_NTPase"/>
</dbReference>
<evidence type="ECO:0000256" key="3">
    <source>
        <dbReference type="ARBA" id="ARBA00022741"/>
    </source>
</evidence>
<dbReference type="InterPro" id="IPR049945">
    <property type="entry name" value="AAA_22"/>
</dbReference>
<dbReference type="InterPro" id="IPR036390">
    <property type="entry name" value="WH_DNA-bd_sf"/>
</dbReference>
<dbReference type="SUPFAM" id="SSF52540">
    <property type="entry name" value="P-loop containing nucleoside triphosphate hydrolases"/>
    <property type="match status" value="1"/>
</dbReference>
<dbReference type="SMART" id="SM01074">
    <property type="entry name" value="Cdc6_C"/>
    <property type="match status" value="1"/>
</dbReference>
<accession>A0A847TS73</accession>
<dbReference type="Gene3D" id="3.40.50.300">
    <property type="entry name" value="P-loop containing nucleotide triphosphate hydrolases"/>
    <property type="match status" value="1"/>
</dbReference>
<dbReference type="InterPro" id="IPR050311">
    <property type="entry name" value="ORC1/CDC6"/>
</dbReference>
<proteinExistence type="inferred from homology"/>
<feature type="domain" description="AAA+ ATPase" evidence="6">
    <location>
        <begin position="35"/>
        <end position="174"/>
    </location>
</feature>
<keyword evidence="4" id="KW-0067">ATP-binding</keyword>
<dbReference type="Gene3D" id="1.10.10.10">
    <property type="entry name" value="Winged helix-like DNA-binding domain superfamily/Winged helix DNA-binding domain"/>
    <property type="match status" value="1"/>
</dbReference>
<evidence type="ECO:0000256" key="4">
    <source>
        <dbReference type="ARBA" id="ARBA00022840"/>
    </source>
</evidence>
<dbReference type="InterPro" id="IPR015163">
    <property type="entry name" value="Cdc6_C"/>
</dbReference>
<keyword evidence="3" id="KW-0547">Nucleotide-binding</keyword>
<dbReference type="Proteomes" id="UP000619835">
    <property type="component" value="Unassembled WGS sequence"/>
</dbReference>
<dbReference type="PANTHER" id="PTHR10763:SF26">
    <property type="entry name" value="CELL DIVISION CONTROL PROTEIN 6 HOMOLOG"/>
    <property type="match status" value="1"/>
</dbReference>
<dbReference type="SMART" id="SM00382">
    <property type="entry name" value="AAA"/>
    <property type="match status" value="1"/>
</dbReference>
<evidence type="ECO:0000256" key="1">
    <source>
        <dbReference type="ARBA" id="ARBA00006184"/>
    </source>
</evidence>
<dbReference type="NCBIfam" id="TIGR02928">
    <property type="entry name" value="orc1/cdc6 family replication initiation protein"/>
    <property type="match status" value="1"/>
</dbReference>
<evidence type="ECO:0000256" key="2">
    <source>
        <dbReference type="ARBA" id="ARBA00022705"/>
    </source>
</evidence>
<dbReference type="InterPro" id="IPR003593">
    <property type="entry name" value="AAA+_ATPase"/>
</dbReference>
<dbReference type="GO" id="GO:0016887">
    <property type="term" value="F:ATP hydrolysis activity"/>
    <property type="evidence" value="ECO:0007669"/>
    <property type="project" value="InterPro"/>
</dbReference>
<dbReference type="SUPFAM" id="SSF46785">
    <property type="entry name" value="Winged helix' DNA-binding domain"/>
    <property type="match status" value="1"/>
</dbReference>